<dbReference type="GO" id="GO:0006261">
    <property type="term" value="P:DNA-templated DNA replication"/>
    <property type="evidence" value="ECO:0007669"/>
    <property type="project" value="UniProtKB-UniRule"/>
</dbReference>
<dbReference type="SMART" id="SM00387">
    <property type="entry name" value="HATPase_c"/>
    <property type="match status" value="1"/>
</dbReference>
<dbReference type="PROSITE" id="PS50880">
    <property type="entry name" value="TOPRIM"/>
    <property type="match status" value="1"/>
</dbReference>
<dbReference type="InterPro" id="IPR014721">
    <property type="entry name" value="Ribsml_uS5_D2-typ_fold_subgr"/>
</dbReference>
<protein>
    <recommendedName>
        <fullName evidence="10">DNA gyrase subunit B</fullName>
        <ecNumber evidence="10">5.6.2.2</ecNumber>
    </recommendedName>
</protein>
<dbReference type="InterPro" id="IPR013760">
    <property type="entry name" value="Topo_IIA-like_dom_sf"/>
</dbReference>
<dbReference type="Gene3D" id="3.30.230.10">
    <property type="match status" value="1"/>
</dbReference>
<keyword evidence="4 10" id="KW-0547">Nucleotide-binding</keyword>
<comment type="catalytic activity">
    <reaction evidence="1 10">
        <text>ATP-dependent breakage, passage and rejoining of double-stranded DNA.</text>
        <dbReference type="EC" id="5.6.2.2"/>
    </reaction>
</comment>
<dbReference type="Gene3D" id="3.40.50.670">
    <property type="match status" value="1"/>
</dbReference>
<comment type="cofactor">
    <cofactor evidence="10">
        <name>Mg(2+)</name>
        <dbReference type="ChEBI" id="CHEBI:18420"/>
    </cofactor>
    <cofactor evidence="10">
        <name>Mn(2+)</name>
        <dbReference type="ChEBI" id="CHEBI:29035"/>
    </cofactor>
    <cofactor evidence="10">
        <name>Ca(2+)</name>
        <dbReference type="ChEBI" id="CHEBI:29108"/>
    </cofactor>
    <text evidence="10">Binds two Mg(2+) per subunit. The magnesium ions form salt bridges with both the protein and the DNA. Can also accept other divalent metal cations, such as Mn(2+) or Ca(2+).</text>
</comment>
<accession>D7BI02</accession>
<dbReference type="InterPro" id="IPR006171">
    <property type="entry name" value="TOPRIM_dom"/>
</dbReference>
<evidence type="ECO:0000256" key="10">
    <source>
        <dbReference type="HAMAP-Rule" id="MF_01898"/>
    </source>
</evidence>
<comment type="similarity">
    <text evidence="2 10">Belongs to the type II topoisomerase GyrB family.</text>
</comment>
<dbReference type="PANTHER" id="PTHR45866:SF1">
    <property type="entry name" value="DNA GYRASE SUBUNIT B, MITOCHONDRIAL"/>
    <property type="match status" value="1"/>
</dbReference>
<evidence type="ECO:0000256" key="9">
    <source>
        <dbReference type="ARBA" id="ARBA00023235"/>
    </source>
</evidence>
<keyword evidence="8" id="KW-0238">DNA-binding</keyword>
<dbReference type="SUPFAM" id="SSF55874">
    <property type="entry name" value="ATPase domain of HSP90 chaperone/DNA topoisomerase II/histidine kinase"/>
    <property type="match status" value="1"/>
</dbReference>
<dbReference type="NCBIfam" id="NF004189">
    <property type="entry name" value="PRK05644.1"/>
    <property type="match status" value="1"/>
</dbReference>
<dbReference type="SUPFAM" id="SSF56719">
    <property type="entry name" value="Type II DNA topoisomerase"/>
    <property type="match status" value="1"/>
</dbReference>
<dbReference type="EC" id="5.6.2.2" evidence="10"/>
<dbReference type="NCBIfam" id="TIGR01059">
    <property type="entry name" value="gyrB"/>
    <property type="match status" value="1"/>
</dbReference>
<dbReference type="KEGG" id="msv:Mesil_0335"/>
<dbReference type="GO" id="GO:0005694">
    <property type="term" value="C:chromosome"/>
    <property type="evidence" value="ECO:0007669"/>
    <property type="project" value="InterPro"/>
</dbReference>
<dbReference type="Gene3D" id="3.30.565.10">
    <property type="entry name" value="Histidine kinase-like ATPase, C-terminal domain"/>
    <property type="match status" value="1"/>
</dbReference>
<dbReference type="PRINTS" id="PR00418">
    <property type="entry name" value="TPI2FAMILY"/>
</dbReference>
<dbReference type="HAMAP" id="MF_01898">
    <property type="entry name" value="GyrB"/>
    <property type="match status" value="1"/>
</dbReference>
<dbReference type="InterPro" id="IPR018522">
    <property type="entry name" value="TopoIIA_CS"/>
</dbReference>
<evidence type="ECO:0000256" key="6">
    <source>
        <dbReference type="ARBA" id="ARBA00022842"/>
    </source>
</evidence>
<feature type="domain" description="Toprim" evidence="11">
    <location>
        <begin position="421"/>
        <end position="540"/>
    </location>
</feature>
<evidence type="ECO:0000256" key="5">
    <source>
        <dbReference type="ARBA" id="ARBA00022840"/>
    </source>
</evidence>
<dbReference type="PRINTS" id="PR01159">
    <property type="entry name" value="DNAGYRASEB"/>
</dbReference>
<evidence type="ECO:0000256" key="8">
    <source>
        <dbReference type="ARBA" id="ARBA00023125"/>
    </source>
</evidence>
<name>D7BI02_ALLS1</name>
<keyword evidence="7 10" id="KW-0799">Topoisomerase</keyword>
<evidence type="ECO:0000256" key="3">
    <source>
        <dbReference type="ARBA" id="ARBA00022723"/>
    </source>
</evidence>
<evidence type="ECO:0000313" key="13">
    <source>
        <dbReference type="Proteomes" id="UP000001916"/>
    </source>
</evidence>
<dbReference type="GO" id="GO:0046872">
    <property type="term" value="F:metal ion binding"/>
    <property type="evidence" value="ECO:0007669"/>
    <property type="project" value="UniProtKB-KW"/>
</dbReference>
<dbReference type="GO" id="GO:0005524">
    <property type="term" value="F:ATP binding"/>
    <property type="evidence" value="ECO:0007669"/>
    <property type="project" value="UniProtKB-UniRule"/>
</dbReference>
<dbReference type="AlphaFoldDB" id="D7BI02"/>
<dbReference type="InterPro" id="IPR002288">
    <property type="entry name" value="DNA_gyrase_B_C"/>
</dbReference>
<dbReference type="GO" id="GO:0003677">
    <property type="term" value="F:DNA binding"/>
    <property type="evidence" value="ECO:0007669"/>
    <property type="project" value="UniProtKB-KW"/>
</dbReference>
<proteinExistence type="inferred from homology"/>
<organism evidence="12 13">
    <name type="scientific">Allomeiothermus silvanus (strain ATCC 700542 / DSM 9946 / NBRC 106475 / NCIMB 13440 / VI-R2)</name>
    <name type="common">Thermus silvanus</name>
    <dbReference type="NCBI Taxonomy" id="526227"/>
    <lineage>
        <taxon>Bacteria</taxon>
        <taxon>Thermotogati</taxon>
        <taxon>Deinococcota</taxon>
        <taxon>Deinococci</taxon>
        <taxon>Thermales</taxon>
        <taxon>Thermaceae</taxon>
        <taxon>Allomeiothermus</taxon>
    </lineage>
</organism>
<dbReference type="eggNOG" id="COG0187">
    <property type="taxonomic scope" value="Bacteria"/>
</dbReference>
<evidence type="ECO:0000256" key="4">
    <source>
        <dbReference type="ARBA" id="ARBA00022741"/>
    </source>
</evidence>
<comment type="miscellaneous">
    <text evidence="10">Few gyrases are as efficient as E.coli at forming negative supercoils. Not all organisms have 2 type II topoisomerases; in organisms with a single type II topoisomerase this enzyme also has to decatenate newly replicated chromosomes.</text>
</comment>
<dbReference type="FunFam" id="3.30.565.10:FF:000002">
    <property type="entry name" value="DNA gyrase subunit B"/>
    <property type="match status" value="1"/>
</dbReference>
<dbReference type="Pfam" id="PF00204">
    <property type="entry name" value="DNA_gyraseB"/>
    <property type="match status" value="1"/>
</dbReference>
<evidence type="ECO:0000256" key="1">
    <source>
        <dbReference type="ARBA" id="ARBA00000185"/>
    </source>
</evidence>
<dbReference type="InterPro" id="IPR000565">
    <property type="entry name" value="Topo_IIA_B"/>
</dbReference>
<reference evidence="12 13" key="1">
    <citation type="journal article" date="2010" name="Stand. Genomic Sci.">
        <title>Complete genome sequence of Meiothermus silvanus type strain (VI-R2).</title>
        <authorList>
            <person name="Sikorski J."/>
            <person name="Tindall B.J."/>
            <person name="Lowry S."/>
            <person name="Lucas S."/>
            <person name="Nolan M."/>
            <person name="Copeland A."/>
            <person name="Glavina Del Rio T."/>
            <person name="Tice H."/>
            <person name="Cheng J.F."/>
            <person name="Han C."/>
            <person name="Pitluck S."/>
            <person name="Liolios K."/>
            <person name="Ivanova N."/>
            <person name="Mavromatis K."/>
            <person name="Mikhailova N."/>
            <person name="Pati A."/>
            <person name="Goodwin L."/>
            <person name="Chen A."/>
            <person name="Palaniappan K."/>
            <person name="Land M."/>
            <person name="Hauser L."/>
            <person name="Chang Y.J."/>
            <person name="Jeffries C.D."/>
            <person name="Rohde M."/>
            <person name="Goker M."/>
            <person name="Woyke T."/>
            <person name="Bristow J."/>
            <person name="Eisen J.A."/>
            <person name="Markowitz V."/>
            <person name="Hugenholtz P."/>
            <person name="Kyrpides N.C."/>
            <person name="Klenk H.P."/>
            <person name="Lapidus A."/>
        </authorList>
    </citation>
    <scope>NUCLEOTIDE SEQUENCE [LARGE SCALE GENOMIC DNA]</scope>
    <source>
        <strain evidence="13">ATCC 700542 / DSM 9946 / VI-R2</strain>
    </source>
</reference>
<dbReference type="PANTHER" id="PTHR45866">
    <property type="entry name" value="DNA GYRASE/TOPOISOMERASE SUBUNIT B"/>
    <property type="match status" value="1"/>
</dbReference>
<keyword evidence="9 10" id="KW-0413">Isomerase</keyword>
<dbReference type="CDD" id="cd16928">
    <property type="entry name" value="HATPase_GyrB-like"/>
    <property type="match status" value="1"/>
</dbReference>
<dbReference type="FunFam" id="3.40.50.670:FF:000002">
    <property type="entry name" value="DNA gyrase subunit B"/>
    <property type="match status" value="1"/>
</dbReference>
<dbReference type="GO" id="GO:0034335">
    <property type="term" value="F:DNA negative supercoiling activity"/>
    <property type="evidence" value="ECO:0007669"/>
    <property type="project" value="UniProtKB-ARBA"/>
</dbReference>
<dbReference type="InterPro" id="IPR001241">
    <property type="entry name" value="Topo_IIA"/>
</dbReference>
<keyword evidence="5 10" id="KW-0067">ATP-binding</keyword>
<dbReference type="CDD" id="cd00822">
    <property type="entry name" value="TopoII_Trans_DNA_gyrase"/>
    <property type="match status" value="1"/>
</dbReference>
<keyword evidence="10" id="KW-0963">Cytoplasm</keyword>
<dbReference type="Pfam" id="PF00986">
    <property type="entry name" value="DNA_gyraseB_C"/>
    <property type="match status" value="1"/>
</dbReference>
<dbReference type="HOGENOM" id="CLU_006146_4_1_0"/>
<dbReference type="FunFam" id="3.30.230.10:FF:000005">
    <property type="entry name" value="DNA gyrase subunit B"/>
    <property type="match status" value="1"/>
</dbReference>
<dbReference type="STRING" id="526227.Mesil_0335"/>
<dbReference type="EMBL" id="CP002042">
    <property type="protein sequence ID" value="ADH62276.1"/>
    <property type="molecule type" value="Genomic_DNA"/>
</dbReference>
<dbReference type="InterPro" id="IPR013506">
    <property type="entry name" value="Topo_IIA_bsu_dom2"/>
</dbReference>
<comment type="function">
    <text evidence="10">A type II topoisomerase that negatively supercoils closed circular double-stranded (ds) DNA in an ATP-dependent manner to modulate DNA topology and maintain chromosomes in an underwound state. Negative supercoiling favors strand separation, and DNA replication, transcription, recombination and repair, all of which involve strand separation. Also able to catalyze the interconversion of other topological isomers of dsDNA rings, including catenanes and knotted rings. Type II topoisomerases break and join 2 DNA strands simultaneously in an ATP-dependent manner.</text>
</comment>
<dbReference type="InterPro" id="IPR036890">
    <property type="entry name" value="HATPase_C_sf"/>
</dbReference>
<gene>
    <name evidence="10" type="primary">gyrB</name>
    <name evidence="12" type="ordered locus">Mesil_0335</name>
</gene>
<dbReference type="GO" id="GO:0005737">
    <property type="term" value="C:cytoplasm"/>
    <property type="evidence" value="ECO:0007669"/>
    <property type="project" value="UniProtKB-SubCell"/>
</dbReference>
<dbReference type="PROSITE" id="PS00177">
    <property type="entry name" value="TOPOISOMERASE_II"/>
    <property type="match status" value="1"/>
</dbReference>
<dbReference type="InterPro" id="IPR034160">
    <property type="entry name" value="TOPRIM_GyrB"/>
</dbReference>
<comment type="subcellular location">
    <subcellularLocation>
        <location evidence="10">Cytoplasm</location>
    </subcellularLocation>
</comment>
<evidence type="ECO:0000259" key="11">
    <source>
        <dbReference type="PROSITE" id="PS50880"/>
    </source>
</evidence>
<evidence type="ECO:0000256" key="7">
    <source>
        <dbReference type="ARBA" id="ARBA00023029"/>
    </source>
</evidence>
<dbReference type="InterPro" id="IPR013759">
    <property type="entry name" value="Topo_IIA_B_C"/>
</dbReference>
<keyword evidence="6 10" id="KW-0460">Magnesium</keyword>
<feature type="site" description="Interaction with DNA" evidence="10">
    <location>
        <position position="455"/>
    </location>
</feature>
<evidence type="ECO:0000313" key="12">
    <source>
        <dbReference type="EMBL" id="ADH62276.1"/>
    </source>
</evidence>
<feature type="binding site" evidence="10">
    <location>
        <position position="427"/>
    </location>
    <ligand>
        <name>Mg(2+)</name>
        <dbReference type="ChEBI" id="CHEBI:18420"/>
        <label>1</label>
        <note>catalytic</note>
    </ligand>
</feature>
<dbReference type="GO" id="GO:0006265">
    <property type="term" value="P:DNA topological change"/>
    <property type="evidence" value="ECO:0007669"/>
    <property type="project" value="UniProtKB-UniRule"/>
</dbReference>
<dbReference type="InterPro" id="IPR011557">
    <property type="entry name" value="GyrB"/>
</dbReference>
<keyword evidence="13" id="KW-1185">Reference proteome</keyword>
<dbReference type="CDD" id="cd03366">
    <property type="entry name" value="TOPRIM_TopoIIA_GyrB"/>
    <property type="match status" value="1"/>
</dbReference>
<dbReference type="Proteomes" id="UP000001916">
    <property type="component" value="Chromosome"/>
</dbReference>
<dbReference type="NCBIfam" id="NF011501">
    <property type="entry name" value="PRK14939.1"/>
    <property type="match status" value="1"/>
</dbReference>
<feature type="binding site" evidence="10">
    <location>
        <position position="505"/>
    </location>
    <ligand>
        <name>Mg(2+)</name>
        <dbReference type="ChEBI" id="CHEBI:18420"/>
        <label>2</label>
    </ligand>
</feature>
<dbReference type="SUPFAM" id="SSF54211">
    <property type="entry name" value="Ribosomal protein S5 domain 2-like"/>
    <property type="match status" value="1"/>
</dbReference>
<feature type="binding site" evidence="10">
    <location>
        <position position="507"/>
    </location>
    <ligand>
        <name>Mg(2+)</name>
        <dbReference type="ChEBI" id="CHEBI:18420"/>
        <label>2</label>
    </ligand>
</feature>
<comment type="subunit">
    <text evidence="10">Heterotetramer, composed of two GyrA and two GyrB chains. In the heterotetramer, GyrA contains the active site tyrosine that forms a transient covalent intermediate with DNA, while GyrB binds cofactors and catalyzes ATP hydrolysis.</text>
</comment>
<feature type="site" description="Interaction with DNA" evidence="10">
    <location>
        <position position="452"/>
    </location>
</feature>
<dbReference type="Pfam" id="PF02518">
    <property type="entry name" value="HATPase_c"/>
    <property type="match status" value="1"/>
</dbReference>
<dbReference type="InterPro" id="IPR003594">
    <property type="entry name" value="HATPase_dom"/>
</dbReference>
<dbReference type="Pfam" id="PF01751">
    <property type="entry name" value="Toprim"/>
    <property type="match status" value="1"/>
</dbReference>
<dbReference type="InterPro" id="IPR020568">
    <property type="entry name" value="Ribosomal_Su5_D2-typ_SF"/>
</dbReference>
<keyword evidence="3 10" id="KW-0479">Metal-binding</keyword>
<dbReference type="SMART" id="SM00433">
    <property type="entry name" value="TOP2c"/>
    <property type="match status" value="1"/>
</dbReference>
<sequence length="645" mass="71084">MSTDLAAQYDASAIKVLKGLEGVRHRPAMYIGGTQADGYHHLFKEILDNSVDEALAGYATEIITTLHPDGSITVEDNGRGIPVDIMPEEGKPAVEIIYTVLHAGGKFEEGAYKVSGGLHGVGASVVNALAEYTRVEVFRDGKHYLIEFSRGEVTKPLTQIGTAKGKRGTRVTFLPDATIFDPGLKFEASRIRNRLREVSFLVAGLRLVFKDEVHQKEEVFFDKGGVASFAKFLAEGEEALYEKPVLLQGEVDVVSVEVGLIHTKGYSNQLVSYANMIPTKDGGTHISGFKTAYTRAINAYAKKAGLVKGDLEPTGDDLLEGVSCVISVKIPQPQFEGQTKGKLLNPEAGTAVSKVVYEKLTDWLEENPRAAKLIYEKAQRAAQAREAARKARELVRRKDALESDELPGKLADCQSEDPAEAELFIVEGDSAGGSAKQGRDRRFQAILPLRGKILNVEKAGLGKALKNAEVRAMVAAIGAGIDSNVEEAHFNLEDLRYHKIIIMTDADVDGSHIRTLLLTFFYRYMRPILEGGYLYIAQPPLYRLQVGGGKNAKVQYLFNDEALKEAIAKLPERTSYEVQRFKGLGEMNPEQLWETTMDPAKRVLKQVTMEDALYANEIFEALMGQDVAPRREFIEENARFAQLDV</sequence>
<dbReference type="OrthoDB" id="9802808at2"/>
<evidence type="ECO:0000256" key="2">
    <source>
        <dbReference type="ARBA" id="ARBA00010708"/>
    </source>
</evidence>
<feature type="binding site" evidence="10">
    <location>
        <position position="505"/>
    </location>
    <ligand>
        <name>Mg(2+)</name>
        <dbReference type="ChEBI" id="CHEBI:18420"/>
        <label>1</label>
        <note>catalytic</note>
    </ligand>
</feature>
<dbReference type="RefSeq" id="WP_013156883.1">
    <property type="nucleotide sequence ID" value="NC_014212.1"/>
</dbReference>